<evidence type="ECO:0000256" key="3">
    <source>
        <dbReference type="ARBA" id="ARBA00022679"/>
    </source>
</evidence>
<dbReference type="SUPFAM" id="SSF56112">
    <property type="entry name" value="Protein kinase-like (PK-like)"/>
    <property type="match status" value="1"/>
</dbReference>
<dbReference type="PANTHER" id="PTHR27006:SF571">
    <property type="entry name" value="PROTEIN KINASE DOMAIN-CONTAINING PROTEIN"/>
    <property type="match status" value="1"/>
</dbReference>
<comment type="caution">
    <text evidence="11">The sequence shown here is derived from an EMBL/GenBank/DDBJ whole genome shotgun (WGS) entry which is preliminary data.</text>
</comment>
<dbReference type="Pfam" id="PF00069">
    <property type="entry name" value="Pkinase"/>
    <property type="match status" value="1"/>
</dbReference>
<evidence type="ECO:0000256" key="1">
    <source>
        <dbReference type="ARBA" id="ARBA00012513"/>
    </source>
</evidence>
<evidence type="ECO:0000256" key="9">
    <source>
        <dbReference type="SAM" id="Phobius"/>
    </source>
</evidence>
<keyword evidence="9" id="KW-0472">Membrane</keyword>
<dbReference type="GO" id="GO:0005524">
    <property type="term" value="F:ATP binding"/>
    <property type="evidence" value="ECO:0007669"/>
    <property type="project" value="UniProtKB-KW"/>
</dbReference>
<dbReference type="InterPro" id="IPR011009">
    <property type="entry name" value="Kinase-like_dom_sf"/>
</dbReference>
<evidence type="ECO:0000256" key="7">
    <source>
        <dbReference type="ARBA" id="ARBA00047899"/>
    </source>
</evidence>
<keyword evidence="2" id="KW-0723">Serine/threonine-protein kinase</keyword>
<dbReference type="Gene3D" id="1.10.510.10">
    <property type="entry name" value="Transferase(Phosphotransferase) domain 1"/>
    <property type="match status" value="1"/>
</dbReference>
<organism evidence="11 12">
    <name type="scientific">Panicum miliaceum</name>
    <name type="common">Proso millet</name>
    <name type="synonym">Broomcorn millet</name>
    <dbReference type="NCBI Taxonomy" id="4540"/>
    <lineage>
        <taxon>Eukaryota</taxon>
        <taxon>Viridiplantae</taxon>
        <taxon>Streptophyta</taxon>
        <taxon>Embryophyta</taxon>
        <taxon>Tracheophyta</taxon>
        <taxon>Spermatophyta</taxon>
        <taxon>Magnoliopsida</taxon>
        <taxon>Liliopsida</taxon>
        <taxon>Poales</taxon>
        <taxon>Poaceae</taxon>
        <taxon>PACMAD clade</taxon>
        <taxon>Panicoideae</taxon>
        <taxon>Panicodae</taxon>
        <taxon>Paniceae</taxon>
        <taxon>Panicinae</taxon>
        <taxon>Panicum</taxon>
        <taxon>Panicum sect. Panicum</taxon>
    </lineage>
</organism>
<evidence type="ECO:0000313" key="12">
    <source>
        <dbReference type="Proteomes" id="UP000275267"/>
    </source>
</evidence>
<evidence type="ECO:0000256" key="4">
    <source>
        <dbReference type="ARBA" id="ARBA00022741"/>
    </source>
</evidence>
<keyword evidence="9" id="KW-1133">Transmembrane helix</keyword>
<keyword evidence="3" id="KW-0808">Transferase</keyword>
<evidence type="ECO:0000259" key="10">
    <source>
        <dbReference type="PROSITE" id="PS50011"/>
    </source>
</evidence>
<dbReference type="GO" id="GO:0004674">
    <property type="term" value="F:protein serine/threonine kinase activity"/>
    <property type="evidence" value="ECO:0007669"/>
    <property type="project" value="UniProtKB-KW"/>
</dbReference>
<dbReference type="Proteomes" id="UP000275267">
    <property type="component" value="Unassembled WGS sequence"/>
</dbReference>
<dbReference type="STRING" id="4540.A0A3L6T6T4"/>
<dbReference type="EMBL" id="PQIB02000002">
    <property type="protein sequence ID" value="RLN33904.1"/>
    <property type="molecule type" value="Genomic_DNA"/>
</dbReference>
<dbReference type="PROSITE" id="PS50011">
    <property type="entry name" value="PROTEIN_KINASE_DOM"/>
    <property type="match status" value="1"/>
</dbReference>
<gene>
    <name evidence="11" type="ORF">C2845_PM03G05650</name>
</gene>
<keyword evidence="9" id="KW-0812">Transmembrane</keyword>
<dbReference type="AlphaFoldDB" id="A0A3L6T6T4"/>
<keyword evidence="4" id="KW-0547">Nucleotide-binding</keyword>
<keyword evidence="12" id="KW-1185">Reference proteome</keyword>
<evidence type="ECO:0000256" key="6">
    <source>
        <dbReference type="ARBA" id="ARBA00022840"/>
    </source>
</evidence>
<evidence type="ECO:0000313" key="11">
    <source>
        <dbReference type="EMBL" id="RLN33904.1"/>
    </source>
</evidence>
<name>A0A3L6T6T4_PANMI</name>
<feature type="domain" description="Protein kinase" evidence="10">
    <location>
        <begin position="1"/>
        <end position="176"/>
    </location>
</feature>
<dbReference type="InterPro" id="IPR000719">
    <property type="entry name" value="Prot_kinase_dom"/>
</dbReference>
<comment type="catalytic activity">
    <reaction evidence="7">
        <text>L-threonyl-[protein] + ATP = O-phospho-L-threonyl-[protein] + ADP + H(+)</text>
        <dbReference type="Rhea" id="RHEA:46608"/>
        <dbReference type="Rhea" id="RHEA-COMP:11060"/>
        <dbReference type="Rhea" id="RHEA-COMP:11605"/>
        <dbReference type="ChEBI" id="CHEBI:15378"/>
        <dbReference type="ChEBI" id="CHEBI:30013"/>
        <dbReference type="ChEBI" id="CHEBI:30616"/>
        <dbReference type="ChEBI" id="CHEBI:61977"/>
        <dbReference type="ChEBI" id="CHEBI:456216"/>
        <dbReference type="EC" id="2.7.11.1"/>
    </reaction>
</comment>
<dbReference type="OrthoDB" id="4062651at2759"/>
<evidence type="ECO:0000256" key="5">
    <source>
        <dbReference type="ARBA" id="ARBA00022777"/>
    </source>
</evidence>
<evidence type="ECO:0000256" key="2">
    <source>
        <dbReference type="ARBA" id="ARBA00022527"/>
    </source>
</evidence>
<feature type="transmembrane region" description="Helical" evidence="9">
    <location>
        <begin position="93"/>
        <end position="114"/>
    </location>
</feature>
<accession>A0A3L6T6T4</accession>
<keyword evidence="6" id="KW-0067">ATP-binding</keyword>
<dbReference type="EC" id="2.7.11.1" evidence="1"/>
<protein>
    <recommendedName>
        <fullName evidence="1">non-specific serine/threonine protein kinase</fullName>
        <ecNumber evidence="1">2.7.11.1</ecNumber>
    </recommendedName>
</protein>
<dbReference type="PROSITE" id="PS00108">
    <property type="entry name" value="PROTEIN_KINASE_ST"/>
    <property type="match status" value="1"/>
</dbReference>
<keyword evidence="5" id="KW-0418">Kinase</keyword>
<dbReference type="PANTHER" id="PTHR27006">
    <property type="entry name" value="PROMASTIGOTE SURFACE ANTIGEN PROTEIN PSA"/>
    <property type="match status" value="1"/>
</dbReference>
<dbReference type="GO" id="GO:0030246">
    <property type="term" value="F:carbohydrate binding"/>
    <property type="evidence" value="ECO:0007669"/>
    <property type="project" value="UniProtKB-KW"/>
</dbReference>
<proteinExistence type="predicted"/>
<evidence type="ECO:0000256" key="8">
    <source>
        <dbReference type="ARBA" id="ARBA00048679"/>
    </source>
</evidence>
<dbReference type="FunFam" id="1.10.510.10:FF:001023">
    <property type="entry name" value="Os07g0541700 protein"/>
    <property type="match status" value="1"/>
</dbReference>
<dbReference type="InterPro" id="IPR008271">
    <property type="entry name" value="Ser/Thr_kinase_AS"/>
</dbReference>
<reference evidence="12" key="1">
    <citation type="journal article" date="2019" name="Nat. Commun.">
        <title>The genome of broomcorn millet.</title>
        <authorList>
            <person name="Zou C."/>
            <person name="Miki D."/>
            <person name="Li D."/>
            <person name="Tang Q."/>
            <person name="Xiao L."/>
            <person name="Rajput S."/>
            <person name="Deng P."/>
            <person name="Jia W."/>
            <person name="Huang R."/>
            <person name="Zhang M."/>
            <person name="Sun Y."/>
            <person name="Hu J."/>
            <person name="Fu X."/>
            <person name="Schnable P.S."/>
            <person name="Li F."/>
            <person name="Zhang H."/>
            <person name="Feng B."/>
            <person name="Zhu X."/>
            <person name="Liu R."/>
            <person name="Schnable J.C."/>
            <person name="Zhu J.-K."/>
            <person name="Zhang H."/>
        </authorList>
    </citation>
    <scope>NUCLEOTIDE SEQUENCE [LARGE SCALE GENOMIC DNA]</scope>
</reference>
<sequence>MPNKSTTRKTRLDWPTRFNIIKGVAKGLLYLHQDSRLKIIHRDLKASNILLDQEMKPKIADFGMARMFSDNQLNANTSKSPEHMATWLQNMQCVAYFLLSPMCIAFGVFVLELVSGVKISSTDQIMEFEDLIDYAWNLWKEGKANNLVDQSIMESCIPDEVMLCIHIGLVCAGQSE</sequence>
<comment type="catalytic activity">
    <reaction evidence="8">
        <text>L-seryl-[protein] + ATP = O-phospho-L-seryl-[protein] + ADP + H(+)</text>
        <dbReference type="Rhea" id="RHEA:17989"/>
        <dbReference type="Rhea" id="RHEA-COMP:9863"/>
        <dbReference type="Rhea" id="RHEA-COMP:11604"/>
        <dbReference type="ChEBI" id="CHEBI:15378"/>
        <dbReference type="ChEBI" id="CHEBI:29999"/>
        <dbReference type="ChEBI" id="CHEBI:30616"/>
        <dbReference type="ChEBI" id="CHEBI:83421"/>
        <dbReference type="ChEBI" id="CHEBI:456216"/>
        <dbReference type="EC" id="2.7.11.1"/>
    </reaction>
</comment>